<dbReference type="InterPro" id="IPR029063">
    <property type="entry name" value="SAM-dependent_MTases_sf"/>
</dbReference>
<name>A0A1I1IBQ0_9RHOB</name>
<dbReference type="RefSeq" id="WP_093449955.1">
    <property type="nucleotide sequence ID" value="NZ_FNZG01000002.1"/>
</dbReference>
<dbReference type="OrthoDB" id="5642573at2"/>
<evidence type="ECO:0000313" key="1">
    <source>
        <dbReference type="EMBL" id="SFC31173.1"/>
    </source>
</evidence>
<dbReference type="GO" id="GO:0032259">
    <property type="term" value="P:methylation"/>
    <property type="evidence" value="ECO:0007669"/>
    <property type="project" value="UniProtKB-KW"/>
</dbReference>
<gene>
    <name evidence="1" type="ORF">SAMN05421762_0496</name>
</gene>
<dbReference type="AlphaFoldDB" id="A0A1I1IBQ0"/>
<evidence type="ECO:0000313" key="2">
    <source>
        <dbReference type="Proteomes" id="UP000231644"/>
    </source>
</evidence>
<dbReference type="CDD" id="cd02440">
    <property type="entry name" value="AdoMet_MTases"/>
    <property type="match status" value="1"/>
</dbReference>
<protein>
    <submittedName>
        <fullName evidence="1">Ubiquinone/menaquinone biosynthesis C-methylase UbiE</fullName>
    </submittedName>
</protein>
<keyword evidence="1" id="KW-0808">Transferase</keyword>
<dbReference type="Proteomes" id="UP000231644">
    <property type="component" value="Unassembled WGS sequence"/>
</dbReference>
<dbReference type="GO" id="GO:0008168">
    <property type="term" value="F:methyltransferase activity"/>
    <property type="evidence" value="ECO:0007669"/>
    <property type="project" value="UniProtKB-KW"/>
</dbReference>
<reference evidence="1 2" key="1">
    <citation type="submission" date="2016-10" db="EMBL/GenBank/DDBJ databases">
        <authorList>
            <person name="de Groot N.N."/>
        </authorList>
    </citation>
    <scope>NUCLEOTIDE SEQUENCE [LARGE SCALE GENOMIC DNA]</scope>
    <source>
        <strain evidence="1 2">DSM 29619</strain>
    </source>
</reference>
<keyword evidence="1" id="KW-0830">Ubiquinone</keyword>
<proteinExistence type="predicted"/>
<organism evidence="1 2">
    <name type="scientific">Pseudooceanicola nitratireducens</name>
    <dbReference type="NCBI Taxonomy" id="517719"/>
    <lineage>
        <taxon>Bacteria</taxon>
        <taxon>Pseudomonadati</taxon>
        <taxon>Pseudomonadota</taxon>
        <taxon>Alphaproteobacteria</taxon>
        <taxon>Rhodobacterales</taxon>
        <taxon>Paracoccaceae</taxon>
        <taxon>Pseudooceanicola</taxon>
    </lineage>
</organism>
<keyword evidence="1" id="KW-0489">Methyltransferase</keyword>
<keyword evidence="2" id="KW-1185">Reference proteome</keyword>
<dbReference type="STRING" id="517719.SAMN05421762_0496"/>
<dbReference type="Pfam" id="PF13489">
    <property type="entry name" value="Methyltransf_23"/>
    <property type="match status" value="1"/>
</dbReference>
<sequence length="206" mass="22056">MDSKTFWNGVAESYAKRPIENMDQHERTVARAASYLTPGARVLEVGCGTGTIAIKLAPHAGDVLATDLSDALIDIARDRAAEAGAKNVRFEVADIAGLPEGQFEAVMAFNVLHLIPDRAAAIRAMADRVAPGGVLVTKTGVLGETWKSRLLRPVIGAMRLIGKAPYVGFFRIRDLEAEMEAAGLEIVEAETMGGLAGVRFLVARKR</sequence>
<dbReference type="SUPFAM" id="SSF53335">
    <property type="entry name" value="S-adenosyl-L-methionine-dependent methyltransferases"/>
    <property type="match status" value="1"/>
</dbReference>
<accession>A0A1I1IBQ0</accession>
<dbReference type="Gene3D" id="3.40.50.150">
    <property type="entry name" value="Vaccinia Virus protein VP39"/>
    <property type="match status" value="1"/>
</dbReference>
<dbReference type="PANTHER" id="PTHR43861">
    <property type="entry name" value="TRANS-ACONITATE 2-METHYLTRANSFERASE-RELATED"/>
    <property type="match status" value="1"/>
</dbReference>
<dbReference type="EMBL" id="FOLX01000001">
    <property type="protein sequence ID" value="SFC31173.1"/>
    <property type="molecule type" value="Genomic_DNA"/>
</dbReference>